<evidence type="ECO:0000313" key="1">
    <source>
        <dbReference type="EMBL" id="JAH08572.1"/>
    </source>
</evidence>
<accession>A0A0E9PWB2</accession>
<name>A0A0E9PWB2_ANGAN</name>
<dbReference type="AlphaFoldDB" id="A0A0E9PWB2"/>
<dbReference type="EMBL" id="GBXM01100005">
    <property type="protein sequence ID" value="JAH08572.1"/>
    <property type="molecule type" value="Transcribed_RNA"/>
</dbReference>
<sequence length="35" mass="4028">MCHSDERVTRHHPGMVWVLTYTGPLHSDSYRSTAV</sequence>
<organism evidence="1">
    <name type="scientific">Anguilla anguilla</name>
    <name type="common">European freshwater eel</name>
    <name type="synonym">Muraena anguilla</name>
    <dbReference type="NCBI Taxonomy" id="7936"/>
    <lineage>
        <taxon>Eukaryota</taxon>
        <taxon>Metazoa</taxon>
        <taxon>Chordata</taxon>
        <taxon>Craniata</taxon>
        <taxon>Vertebrata</taxon>
        <taxon>Euteleostomi</taxon>
        <taxon>Actinopterygii</taxon>
        <taxon>Neopterygii</taxon>
        <taxon>Teleostei</taxon>
        <taxon>Anguilliformes</taxon>
        <taxon>Anguillidae</taxon>
        <taxon>Anguilla</taxon>
    </lineage>
</organism>
<proteinExistence type="predicted"/>
<reference evidence="1" key="2">
    <citation type="journal article" date="2015" name="Fish Shellfish Immunol.">
        <title>Early steps in the European eel (Anguilla anguilla)-Vibrio vulnificus interaction in the gills: Role of the RtxA13 toxin.</title>
        <authorList>
            <person name="Callol A."/>
            <person name="Pajuelo D."/>
            <person name="Ebbesson L."/>
            <person name="Teles M."/>
            <person name="MacKenzie S."/>
            <person name="Amaro C."/>
        </authorList>
    </citation>
    <scope>NUCLEOTIDE SEQUENCE</scope>
</reference>
<reference evidence="1" key="1">
    <citation type="submission" date="2014-11" db="EMBL/GenBank/DDBJ databases">
        <authorList>
            <person name="Amaro Gonzalez C."/>
        </authorList>
    </citation>
    <scope>NUCLEOTIDE SEQUENCE</scope>
</reference>
<protein>
    <submittedName>
        <fullName evidence="1">Uncharacterized protein</fullName>
    </submittedName>
</protein>